<accession>A0A183IIN4</accession>
<comment type="caution">
    <text evidence="5">Lacks conserved residue(s) required for the propagation of feature annotation.</text>
</comment>
<dbReference type="GO" id="GO:0004252">
    <property type="term" value="F:serine-type endopeptidase activity"/>
    <property type="evidence" value="ECO:0007669"/>
    <property type="project" value="InterPro"/>
</dbReference>
<dbReference type="InterPro" id="IPR034182">
    <property type="entry name" value="Kexin/furin"/>
</dbReference>
<dbReference type="GO" id="GO:0000139">
    <property type="term" value="C:Golgi membrane"/>
    <property type="evidence" value="ECO:0007669"/>
    <property type="project" value="TreeGrafter"/>
</dbReference>
<evidence type="ECO:0000256" key="2">
    <source>
        <dbReference type="ARBA" id="ARBA00022801"/>
    </source>
</evidence>
<feature type="transmembrane region" description="Helical" evidence="7">
    <location>
        <begin position="82"/>
        <end position="103"/>
    </location>
</feature>
<dbReference type="PROSITE" id="PS51892">
    <property type="entry name" value="SUBTILASE"/>
    <property type="match status" value="1"/>
</dbReference>
<dbReference type="PROSITE" id="PS00136">
    <property type="entry name" value="SUBTILASE_ASP"/>
    <property type="match status" value="1"/>
</dbReference>
<dbReference type="PANTHER" id="PTHR42884:SF23">
    <property type="entry name" value="FURIN-LIKE PROTEASE 2"/>
    <property type="match status" value="1"/>
</dbReference>
<reference evidence="11" key="1">
    <citation type="submission" date="2016-06" db="UniProtKB">
        <authorList>
            <consortium name="WormBaseParasite"/>
        </authorList>
    </citation>
    <scope>IDENTIFICATION</scope>
</reference>
<keyword evidence="4" id="KW-1015">Disulfide bond</keyword>
<keyword evidence="2" id="KW-0378">Hydrolase</keyword>
<feature type="domain" description="Peptidase S8/S53" evidence="8">
    <location>
        <begin position="177"/>
        <end position="367"/>
    </location>
</feature>
<dbReference type="Pfam" id="PF00082">
    <property type="entry name" value="Peptidase_S8"/>
    <property type="match status" value="1"/>
</dbReference>
<dbReference type="InterPro" id="IPR022398">
    <property type="entry name" value="Peptidase_S8_His-AS"/>
</dbReference>
<evidence type="ECO:0000256" key="1">
    <source>
        <dbReference type="ARBA" id="ARBA00022670"/>
    </source>
</evidence>
<dbReference type="InterPro" id="IPR015500">
    <property type="entry name" value="Peptidase_S8_subtilisin-rel"/>
</dbReference>
<sequence>MLIAEDPALSKRVYSLIEPIHVIMYSVNVLLSAFRLAASIMLKYSFHLRIGSLKDYYSFKKIGGRIKREVHEQLTSDPNVSMCYMSAMVFTYNCVIFYAQILWSEIQIAKKRVKRDLVQYKEDEPFSDPLYSKQWYLVRRRRSARLKCQLANDGNGVGASNGFDMKVRKVWEMGITGKGVVVSILDDGVQAAHPDLTDNYDPLASKDINDNDDDPTPQNNGDNKHGTRCAGEVSAVAGNNWCGVGVAFNSKIGGVRMLDGPVTDRVEASALSHNQNHIDIYSASWGPEDDGRAVDGPGSLAKAAFYHGITKGRGGKGNIFVWASGNGGIYGDSCSCDGYTTSIYTLSVSSATSNNERPYYLEECPSTFTTTYSSGSAFEPAIVSISRDSQVVFSFSRCLQISGLFDTSFHAVHSYTAY</sequence>
<evidence type="ECO:0000256" key="4">
    <source>
        <dbReference type="ARBA" id="ARBA00023157"/>
    </source>
</evidence>
<dbReference type="EMBL" id="UZAM01007770">
    <property type="protein sequence ID" value="VDP01297.1"/>
    <property type="molecule type" value="Genomic_DNA"/>
</dbReference>
<feature type="region of interest" description="Disordered" evidence="6">
    <location>
        <begin position="195"/>
        <end position="227"/>
    </location>
</feature>
<dbReference type="InterPro" id="IPR000209">
    <property type="entry name" value="Peptidase_S8/S53_dom"/>
</dbReference>
<keyword evidence="7" id="KW-0472">Membrane</keyword>
<dbReference type="SUPFAM" id="SSF52743">
    <property type="entry name" value="Subtilisin-like"/>
    <property type="match status" value="1"/>
</dbReference>
<dbReference type="GO" id="GO:0016485">
    <property type="term" value="P:protein processing"/>
    <property type="evidence" value="ECO:0007669"/>
    <property type="project" value="TreeGrafter"/>
</dbReference>
<dbReference type="AlphaFoldDB" id="A0A183IIN4"/>
<keyword evidence="3" id="KW-0720">Serine protease</keyword>
<protein>
    <submittedName>
        <fullName evidence="11">Peptidase_S8 domain-containing protein</fullName>
    </submittedName>
</protein>
<dbReference type="GO" id="GO:0005802">
    <property type="term" value="C:trans-Golgi network"/>
    <property type="evidence" value="ECO:0007669"/>
    <property type="project" value="TreeGrafter"/>
</dbReference>
<keyword evidence="7" id="KW-0812">Transmembrane</keyword>
<gene>
    <name evidence="9" type="ORF">SBAD_LOCUS3479</name>
</gene>
<keyword evidence="7" id="KW-1133">Transmembrane helix</keyword>
<evidence type="ECO:0000313" key="9">
    <source>
        <dbReference type="EMBL" id="VDP01297.1"/>
    </source>
</evidence>
<dbReference type="Proteomes" id="UP000270296">
    <property type="component" value="Unassembled WGS sequence"/>
</dbReference>
<name>A0A183IIN4_9BILA</name>
<proteinExistence type="inferred from homology"/>
<keyword evidence="1" id="KW-0645">Protease</keyword>
<dbReference type="PRINTS" id="PR00723">
    <property type="entry name" value="SUBTILISIN"/>
</dbReference>
<evidence type="ECO:0000256" key="6">
    <source>
        <dbReference type="SAM" id="MobiDB-lite"/>
    </source>
</evidence>
<evidence type="ECO:0000256" key="5">
    <source>
        <dbReference type="PROSITE-ProRule" id="PRU01240"/>
    </source>
</evidence>
<evidence type="ECO:0000313" key="11">
    <source>
        <dbReference type="WBParaSite" id="SBAD_0000363801-mRNA-1"/>
    </source>
</evidence>
<dbReference type="Gene3D" id="3.40.50.200">
    <property type="entry name" value="Peptidase S8/S53 domain"/>
    <property type="match status" value="1"/>
</dbReference>
<dbReference type="CDD" id="cd04059">
    <property type="entry name" value="Peptidases_S8_Protein_convertases_Kexins_Furin-like"/>
    <property type="match status" value="1"/>
</dbReference>
<evidence type="ECO:0000256" key="7">
    <source>
        <dbReference type="SAM" id="Phobius"/>
    </source>
</evidence>
<dbReference type="InterPro" id="IPR036852">
    <property type="entry name" value="Peptidase_S8/S53_dom_sf"/>
</dbReference>
<evidence type="ECO:0000256" key="3">
    <source>
        <dbReference type="ARBA" id="ARBA00022825"/>
    </source>
</evidence>
<dbReference type="PANTHER" id="PTHR42884">
    <property type="entry name" value="PROPROTEIN CONVERTASE SUBTILISIN/KEXIN-RELATED"/>
    <property type="match status" value="1"/>
</dbReference>
<feature type="transmembrane region" description="Helical" evidence="7">
    <location>
        <begin position="20"/>
        <end position="42"/>
    </location>
</feature>
<keyword evidence="10" id="KW-1185">Reference proteome</keyword>
<organism evidence="11">
    <name type="scientific">Soboliphyme baturini</name>
    <dbReference type="NCBI Taxonomy" id="241478"/>
    <lineage>
        <taxon>Eukaryota</taxon>
        <taxon>Metazoa</taxon>
        <taxon>Ecdysozoa</taxon>
        <taxon>Nematoda</taxon>
        <taxon>Enoplea</taxon>
        <taxon>Dorylaimia</taxon>
        <taxon>Dioctophymatida</taxon>
        <taxon>Dioctophymatoidea</taxon>
        <taxon>Soboliphymatidae</taxon>
        <taxon>Soboliphyme</taxon>
    </lineage>
</organism>
<evidence type="ECO:0000259" key="8">
    <source>
        <dbReference type="Pfam" id="PF00082"/>
    </source>
</evidence>
<comment type="similarity">
    <text evidence="5">Belongs to the peptidase S8 family.</text>
</comment>
<dbReference type="OrthoDB" id="300641at2759"/>
<dbReference type="WBParaSite" id="SBAD_0000363801-mRNA-1">
    <property type="protein sequence ID" value="SBAD_0000363801-mRNA-1"/>
    <property type="gene ID" value="SBAD_0000363801"/>
</dbReference>
<dbReference type="InterPro" id="IPR023827">
    <property type="entry name" value="Peptidase_S8_Asp-AS"/>
</dbReference>
<dbReference type="PROSITE" id="PS00137">
    <property type="entry name" value="SUBTILASE_HIS"/>
    <property type="match status" value="1"/>
</dbReference>
<evidence type="ECO:0000313" key="10">
    <source>
        <dbReference type="Proteomes" id="UP000270296"/>
    </source>
</evidence>
<reference evidence="9 10" key="2">
    <citation type="submission" date="2018-11" db="EMBL/GenBank/DDBJ databases">
        <authorList>
            <consortium name="Pathogen Informatics"/>
        </authorList>
    </citation>
    <scope>NUCLEOTIDE SEQUENCE [LARGE SCALE GENOMIC DNA]</scope>
</reference>